<evidence type="ECO:0000313" key="7">
    <source>
        <dbReference type="Proteomes" id="UP000317550"/>
    </source>
</evidence>
<keyword evidence="3" id="KW-0238">DNA-binding</keyword>
<evidence type="ECO:0000256" key="1">
    <source>
        <dbReference type="ARBA" id="ARBA00009437"/>
    </source>
</evidence>
<dbReference type="InterPro" id="IPR058163">
    <property type="entry name" value="LysR-type_TF_proteobact-type"/>
</dbReference>
<evidence type="ECO:0000256" key="4">
    <source>
        <dbReference type="ARBA" id="ARBA00023163"/>
    </source>
</evidence>
<dbReference type="GO" id="GO:0043565">
    <property type="term" value="F:sequence-specific DNA binding"/>
    <property type="evidence" value="ECO:0007669"/>
    <property type="project" value="TreeGrafter"/>
</dbReference>
<dbReference type="InterPro" id="IPR000847">
    <property type="entry name" value="LysR_HTH_N"/>
</dbReference>
<dbReference type="Proteomes" id="UP000317550">
    <property type="component" value="Chromosome"/>
</dbReference>
<gene>
    <name evidence="6" type="ORF">FNU76_12065</name>
</gene>
<dbReference type="EMBL" id="CP041730">
    <property type="protein sequence ID" value="QDQ29295.1"/>
    <property type="molecule type" value="Genomic_DNA"/>
</dbReference>
<evidence type="ECO:0000259" key="5">
    <source>
        <dbReference type="PROSITE" id="PS50931"/>
    </source>
</evidence>
<proteinExistence type="inferred from homology"/>
<dbReference type="PROSITE" id="PS50931">
    <property type="entry name" value="HTH_LYSR"/>
    <property type="match status" value="1"/>
</dbReference>
<dbReference type="GO" id="GO:0006351">
    <property type="term" value="P:DNA-templated transcription"/>
    <property type="evidence" value="ECO:0007669"/>
    <property type="project" value="TreeGrafter"/>
</dbReference>
<sequence>MVDRLSGITAFIHAAETGSFTAAAQRLHLTRSAVAKRVARLEERTGARLFHRTTRHLSLTEAGSAFYQRCVAALAEIEQAEEALHAGIDDIVGRLRISAPVELGRRFIAPVLIDLLDAHPRLCLTLSLSDRRVDLVEEGFDLAIRSGSLAAYPGLRARPFGQQAMVLTAAPSYLAAKGAPTTPADLSTHQALAYGQVGDQVEWHMSTADARSLTATLPTRLAMDDLAGLLAACEAGLGIARLPVWLVRGQLDGGTLVTVLPTVSQAAYPLSAVWPSSRQMPRKLRVVMDALAQTLQTQVAIEALR</sequence>
<evidence type="ECO:0000313" key="6">
    <source>
        <dbReference type="EMBL" id="QDQ29295.1"/>
    </source>
</evidence>
<dbReference type="GO" id="GO:0003700">
    <property type="term" value="F:DNA-binding transcription factor activity"/>
    <property type="evidence" value="ECO:0007669"/>
    <property type="project" value="InterPro"/>
</dbReference>
<dbReference type="Gene3D" id="3.40.190.290">
    <property type="match status" value="1"/>
</dbReference>
<dbReference type="PANTHER" id="PTHR30537:SF5">
    <property type="entry name" value="HTH-TYPE TRANSCRIPTIONAL ACTIVATOR TTDR-RELATED"/>
    <property type="match status" value="1"/>
</dbReference>
<dbReference type="Pfam" id="PF03466">
    <property type="entry name" value="LysR_substrate"/>
    <property type="match status" value="1"/>
</dbReference>
<dbReference type="Gene3D" id="1.10.10.10">
    <property type="entry name" value="Winged helix-like DNA-binding domain superfamily/Winged helix DNA-binding domain"/>
    <property type="match status" value="1"/>
</dbReference>
<dbReference type="OrthoDB" id="9789529at2"/>
<keyword evidence="2" id="KW-0805">Transcription regulation</keyword>
<evidence type="ECO:0000256" key="3">
    <source>
        <dbReference type="ARBA" id="ARBA00023125"/>
    </source>
</evidence>
<evidence type="ECO:0000256" key="2">
    <source>
        <dbReference type="ARBA" id="ARBA00023015"/>
    </source>
</evidence>
<dbReference type="PANTHER" id="PTHR30537">
    <property type="entry name" value="HTH-TYPE TRANSCRIPTIONAL REGULATOR"/>
    <property type="match status" value="1"/>
</dbReference>
<dbReference type="FunFam" id="1.10.10.10:FF:000001">
    <property type="entry name" value="LysR family transcriptional regulator"/>
    <property type="match status" value="1"/>
</dbReference>
<dbReference type="SUPFAM" id="SSF53850">
    <property type="entry name" value="Periplasmic binding protein-like II"/>
    <property type="match status" value="1"/>
</dbReference>
<dbReference type="AlphaFoldDB" id="A0A516SMC9"/>
<keyword evidence="4" id="KW-0804">Transcription</keyword>
<organism evidence="6 7">
    <name type="scientific">Chitinimonas arctica</name>
    <dbReference type="NCBI Taxonomy" id="2594795"/>
    <lineage>
        <taxon>Bacteria</taxon>
        <taxon>Pseudomonadati</taxon>
        <taxon>Pseudomonadota</taxon>
        <taxon>Betaproteobacteria</taxon>
        <taxon>Neisseriales</taxon>
        <taxon>Chitinibacteraceae</taxon>
        <taxon>Chitinimonas</taxon>
    </lineage>
</organism>
<protein>
    <submittedName>
        <fullName evidence="6">LysR family transcriptional regulator</fullName>
    </submittedName>
</protein>
<comment type="similarity">
    <text evidence="1">Belongs to the LysR transcriptional regulatory family.</text>
</comment>
<dbReference type="PRINTS" id="PR00039">
    <property type="entry name" value="HTHLYSR"/>
</dbReference>
<dbReference type="Pfam" id="PF00126">
    <property type="entry name" value="HTH_1"/>
    <property type="match status" value="1"/>
</dbReference>
<dbReference type="KEGG" id="cari:FNU76_12065"/>
<dbReference type="InterPro" id="IPR005119">
    <property type="entry name" value="LysR_subst-bd"/>
</dbReference>
<dbReference type="SUPFAM" id="SSF46785">
    <property type="entry name" value="Winged helix' DNA-binding domain"/>
    <property type="match status" value="1"/>
</dbReference>
<dbReference type="InterPro" id="IPR036388">
    <property type="entry name" value="WH-like_DNA-bd_sf"/>
</dbReference>
<name>A0A516SMC9_9NEIS</name>
<reference evidence="7" key="1">
    <citation type="submission" date="2019-07" db="EMBL/GenBank/DDBJ databases">
        <title>Chitinimonas sp. nov., isolated from Ny-Alesund, arctica soil.</title>
        <authorList>
            <person name="Xu Q."/>
            <person name="Peng F."/>
        </authorList>
    </citation>
    <scope>NUCLEOTIDE SEQUENCE [LARGE SCALE GENOMIC DNA]</scope>
    <source>
        <strain evidence="7">R3-44</strain>
    </source>
</reference>
<keyword evidence="7" id="KW-1185">Reference proteome</keyword>
<accession>A0A516SMC9</accession>
<feature type="domain" description="HTH lysR-type" evidence="5">
    <location>
        <begin position="3"/>
        <end position="60"/>
    </location>
</feature>
<dbReference type="InterPro" id="IPR036390">
    <property type="entry name" value="WH_DNA-bd_sf"/>
</dbReference>